<dbReference type="SUPFAM" id="SSF47384">
    <property type="entry name" value="Homodimeric domain of signal transducing histidine kinase"/>
    <property type="match status" value="1"/>
</dbReference>
<proteinExistence type="predicted"/>
<dbReference type="InterPro" id="IPR036097">
    <property type="entry name" value="HisK_dim/P_sf"/>
</dbReference>
<evidence type="ECO:0000313" key="8">
    <source>
        <dbReference type="Proteomes" id="UP000002506"/>
    </source>
</evidence>
<dbReference type="Gene3D" id="2.60.40.10">
    <property type="entry name" value="Immunoglobulins"/>
    <property type="match status" value="1"/>
</dbReference>
<feature type="transmembrane region" description="Helical" evidence="5">
    <location>
        <begin position="811"/>
        <end position="829"/>
    </location>
</feature>
<dbReference type="SMART" id="SM00387">
    <property type="entry name" value="HATPase_c"/>
    <property type="match status" value="1"/>
</dbReference>
<dbReference type="InterPro" id="IPR005467">
    <property type="entry name" value="His_kinase_dom"/>
</dbReference>
<dbReference type="Proteomes" id="UP000002506">
    <property type="component" value="Chromosome"/>
</dbReference>
<dbReference type="RefSeq" id="WP_012882572.1">
    <property type="nucleotide sequence ID" value="NC_013552.1"/>
</dbReference>
<dbReference type="InterPro" id="IPR013783">
    <property type="entry name" value="Ig-like_fold"/>
</dbReference>
<dbReference type="EC" id="2.7.13.3" evidence="2"/>
<comment type="catalytic activity">
    <reaction evidence="1">
        <text>ATP + protein L-histidine = ADP + protein N-phospho-L-histidine.</text>
        <dbReference type="EC" id="2.7.13.3"/>
    </reaction>
</comment>
<evidence type="ECO:0000256" key="1">
    <source>
        <dbReference type="ARBA" id="ARBA00000085"/>
    </source>
</evidence>
<evidence type="ECO:0000256" key="4">
    <source>
        <dbReference type="ARBA" id="ARBA00022777"/>
    </source>
</evidence>
<dbReference type="SMART" id="SM00388">
    <property type="entry name" value="HisKA"/>
    <property type="match status" value="1"/>
</dbReference>
<keyword evidence="5" id="KW-0472">Membrane</keyword>
<feature type="transmembrane region" description="Helical" evidence="5">
    <location>
        <begin position="20"/>
        <end position="37"/>
    </location>
</feature>
<evidence type="ECO:0000256" key="5">
    <source>
        <dbReference type="SAM" id="Phobius"/>
    </source>
</evidence>
<dbReference type="PANTHER" id="PTHR43547">
    <property type="entry name" value="TWO-COMPONENT HISTIDINE KINASE"/>
    <property type="match status" value="1"/>
</dbReference>
<dbReference type="InterPro" id="IPR036890">
    <property type="entry name" value="HATPase_C_sf"/>
</dbReference>
<dbReference type="OrthoDB" id="9757990at2"/>
<keyword evidence="5" id="KW-1133">Transmembrane helix</keyword>
<keyword evidence="5" id="KW-0812">Transmembrane</keyword>
<name>D2BJD0_DEHMV</name>
<dbReference type="Pfam" id="PF02518">
    <property type="entry name" value="HATPase_c"/>
    <property type="match status" value="1"/>
</dbReference>
<organism evidence="7 8">
    <name type="scientific">Dehalococcoides mccartyi (strain VS)</name>
    <dbReference type="NCBI Taxonomy" id="311424"/>
    <lineage>
        <taxon>Bacteria</taxon>
        <taxon>Bacillati</taxon>
        <taxon>Chloroflexota</taxon>
        <taxon>Dehalococcoidia</taxon>
        <taxon>Dehalococcoidales</taxon>
        <taxon>Dehalococcoidaceae</taxon>
        <taxon>Dehalococcoides</taxon>
    </lineage>
</organism>
<dbReference type="InterPro" id="IPR011110">
    <property type="entry name" value="Reg_prop"/>
</dbReference>
<dbReference type="HOGENOM" id="CLU_000445_28_2_0"/>
<keyword evidence="4 7" id="KW-0808">Transferase</keyword>
<dbReference type="Gene3D" id="1.10.287.130">
    <property type="match status" value="1"/>
</dbReference>
<feature type="domain" description="Histidine kinase" evidence="6">
    <location>
        <begin position="895"/>
        <end position="1108"/>
    </location>
</feature>
<dbReference type="SUPFAM" id="SSF63829">
    <property type="entry name" value="Calcium-dependent phosphotriesterase"/>
    <property type="match status" value="2"/>
</dbReference>
<reference evidence="7 8" key="1">
    <citation type="journal article" date="2009" name="PLoS Genet.">
        <title>Localized plasticity in the streamlined genomes of vinyl chloride respiring Dehalococcoides.</title>
        <authorList>
            <person name="McMurdie P.J."/>
            <person name="Behrens S.F."/>
            <person name="Muller J.A."/>
            <person name="Goke J."/>
            <person name="Ritalahti K.M."/>
            <person name="Wagner R."/>
            <person name="Goltsman E."/>
            <person name="Lapidus A."/>
            <person name="Holmes S."/>
            <person name="Loffler F.E."/>
            <person name="Spormann A.M."/>
        </authorList>
    </citation>
    <scope>NUCLEOTIDE SEQUENCE [LARGE SCALE GENOMIC DNA]</scope>
    <source>
        <strain evidence="7 8">VS</strain>
    </source>
</reference>
<dbReference type="InterPro" id="IPR003594">
    <property type="entry name" value="HATPase_dom"/>
</dbReference>
<gene>
    <name evidence="7" type="primary">rdhE</name>
    <name evidence="7" type="ordered locus">DhcVS_1331</name>
</gene>
<dbReference type="InterPro" id="IPR003661">
    <property type="entry name" value="HisK_dim/P_dom"/>
</dbReference>
<dbReference type="PANTHER" id="PTHR43547:SF2">
    <property type="entry name" value="HYBRID SIGNAL TRANSDUCTION HISTIDINE KINASE C"/>
    <property type="match status" value="1"/>
</dbReference>
<dbReference type="Gene3D" id="3.30.565.10">
    <property type="entry name" value="Histidine kinase-like ATPase, C-terminal domain"/>
    <property type="match status" value="1"/>
</dbReference>
<dbReference type="SUPFAM" id="SSF50998">
    <property type="entry name" value="Quinoprotein alcohol dehydrogenase-like"/>
    <property type="match status" value="1"/>
</dbReference>
<dbReference type="AlphaFoldDB" id="D2BJD0"/>
<dbReference type="KEGG" id="dev:DhcVS_1331"/>
<evidence type="ECO:0000256" key="3">
    <source>
        <dbReference type="ARBA" id="ARBA00022553"/>
    </source>
</evidence>
<dbReference type="Gene3D" id="2.130.10.10">
    <property type="entry name" value="YVTN repeat-like/Quinoprotein amine dehydrogenase"/>
    <property type="match status" value="3"/>
</dbReference>
<dbReference type="InterPro" id="IPR015943">
    <property type="entry name" value="WD40/YVTN_repeat-like_dom_sf"/>
</dbReference>
<protein>
    <recommendedName>
        <fullName evidence="2">histidine kinase</fullName>
        <ecNumber evidence="2">2.7.13.3</ecNumber>
    </recommendedName>
</protein>
<dbReference type="PROSITE" id="PS50109">
    <property type="entry name" value="HIS_KIN"/>
    <property type="match status" value="1"/>
</dbReference>
<evidence type="ECO:0000313" key="7">
    <source>
        <dbReference type="EMBL" id="ACZ62430.1"/>
    </source>
</evidence>
<dbReference type="eggNOG" id="COG3292">
    <property type="taxonomic scope" value="Bacteria"/>
</dbReference>
<dbReference type="EMBL" id="CP001827">
    <property type="protein sequence ID" value="ACZ62430.1"/>
    <property type="molecule type" value="Genomic_DNA"/>
</dbReference>
<dbReference type="Pfam" id="PF07494">
    <property type="entry name" value="Reg_prop"/>
    <property type="match status" value="8"/>
</dbReference>
<dbReference type="SUPFAM" id="SSF55874">
    <property type="entry name" value="ATPase domain of HSP90 chaperone/DNA topoisomerase II/histidine kinase"/>
    <property type="match status" value="1"/>
</dbReference>
<dbReference type="Pfam" id="PF00512">
    <property type="entry name" value="HisKA"/>
    <property type="match status" value="1"/>
</dbReference>
<evidence type="ECO:0000256" key="2">
    <source>
        <dbReference type="ARBA" id="ARBA00012438"/>
    </source>
</evidence>
<keyword evidence="4 7" id="KW-0418">Kinase</keyword>
<dbReference type="InterPro" id="IPR011047">
    <property type="entry name" value="Quinoprotein_ADH-like_sf"/>
</dbReference>
<evidence type="ECO:0000259" key="6">
    <source>
        <dbReference type="PROSITE" id="PS50109"/>
    </source>
</evidence>
<dbReference type="eggNOG" id="COG2205">
    <property type="taxonomic scope" value="Bacteria"/>
</dbReference>
<dbReference type="GO" id="GO:0000155">
    <property type="term" value="F:phosphorelay sensor kinase activity"/>
    <property type="evidence" value="ECO:0007669"/>
    <property type="project" value="InterPro"/>
</dbReference>
<accession>D2BJD0</accession>
<keyword evidence="3" id="KW-0597">Phosphoprotein</keyword>
<dbReference type="CDD" id="cd00082">
    <property type="entry name" value="HisKA"/>
    <property type="match status" value="1"/>
</dbReference>
<sequence>MGKNQQLLSQPRLGYKKKIFLSFTIFFIVFWSISLEVKSQTITPNTYFERISTVNGLSQNTVSSLLEDKYHFIWVGTKDGLNRYDGHDFEIFRHNPDDPYSISDNYINALHEDENGCIWVGTTSGGLNKYSYTTGKFTRYKNASDDEYSLSDNSVTAICGDGKGNLWVGTKNGLNYFNTQTSQVIRYSSALGLSDDRVNCLLYLPELDVVLVGTRAGIDAFSTTTNEYIYSILTEDNFNNDEIHSFYYDNGVLWVCTVKSGLYGISNLNQSFQSCNYKFGLNNLLVDNVIRDICQGSNKNEIWVATTLGLNKVDLLTNESTLYTYDYGDTHSISDNVLTVMLIDSQGTLWIGTYSAGLLKVVTQKQFFTRYYYNTANVNGVNSSIVKTIFEDRDGFLYFGTCGGVDIYDRQGYKIKHLGYNPEDSQLSLTVDIVKDIAQDTEGNIWIATTNGLNRYDPQKDQVTRYYYDRTDEHTVLSDRIICSLMVDYTGKLWMGTYNGVVCWNLQTGEFKHYGEEYGLANKYVYGLCEDKDGQIWFGSTNGLYKLNSQTNIFTKYKHNSALSGSLSNDNVVAIYQDSLGNLWVGTYNGLNYLALGTSNFIQYNTGNSGLSNNLIYGITEDTEGYIWVSTSNGLNRLNPETQEFFPFYAEDGTGVNEFLENAVLRLKNGTLYFGGVSGGVSFDPQEVMTTNNAVMVVITDLIVSGKEPLDLDKPIPEINKIELKSYQNTFSINFSVIDYISSHKQQIYYRLCGLEKEWHQVAANVRSVQYNTIDAGNYRFEIMIFGENTRQVTGMCYLGIKVSPKFYQTWWFFLLLSLFVASLLYGIVRIRVRLILRQKYLLEKKVAEQTELLQNEVYKHERMEEQVAELYKRECQLNTNLADEMRKRIEFNHALTHELKTPLTPIIVTSQMMIDHASDDFILEAARNVFDSANNLCNRVDELLDLARSEIGILNINPRMMDFAQTLKVIGSLARNNAEANGVNFIYEVPSKFPLICIDGDRLRQVVQNMLSNAHKFTPKGGEIVLRSFISDKRLYVEVENDGILIKREDSERIFIPYYQQKIGRSRFSGLGIGLALSRQFVRLHKGEMWLETRKRNVFVFYVPIESEGETIESINN</sequence>